<dbReference type="InterPro" id="IPR055782">
    <property type="entry name" value="DUF7358"/>
</dbReference>
<evidence type="ECO:0000313" key="3">
    <source>
        <dbReference type="EMBL" id="KAI7750504.1"/>
    </source>
</evidence>
<dbReference type="AlphaFoldDB" id="A0AAD5GRD5"/>
<keyword evidence="1" id="KW-0812">Transmembrane</keyword>
<feature type="transmembrane region" description="Helical" evidence="1">
    <location>
        <begin position="44"/>
        <end position="66"/>
    </location>
</feature>
<dbReference type="Gene3D" id="3.40.50.1820">
    <property type="entry name" value="alpha/beta hydrolase"/>
    <property type="match status" value="1"/>
</dbReference>
<keyword evidence="1" id="KW-1133">Transmembrane helix</keyword>
<evidence type="ECO:0000313" key="4">
    <source>
        <dbReference type="Proteomes" id="UP001206925"/>
    </source>
</evidence>
<dbReference type="PANTHER" id="PTHR47030:SF2">
    <property type="entry name" value="LIPASE CLASS 3 FAMILY PROTEIN"/>
    <property type="match status" value="1"/>
</dbReference>
<sequence>MMWNLSIKQVRWSAIFLGISNLLLVIIGLMLTMEAYPDCAFADVFPLILVLFVSCLRLSTMIPIAIAQRATAFTIINSPSDTRASASLIRRHQRVWLWSFSCLLVGLHSTNTTWLHNMVALFIIMVCVVALIQCFTGSDVLRWRSFYTNENKAWKRHYREVFDHGMREALCCLGRFKYLTVMEEDEVFSVAQLLGDLVSYRASGKGHLELLAGLALMRRESLMPKVQEEIMEAPEELIQGAVDFHPFAEAAYTGPLLDVGRNPILFLCAWLYRQGVMTPWARNRLPKLKGDNWWRGHARAFLKYVNLPADALRQGRVCQTRCEPAYFVVVLHDIKSVVICVRGTETPEDLLTDGLSRECLLSTQDIDGLI</sequence>
<feature type="domain" description="DUF7358" evidence="2">
    <location>
        <begin position="108"/>
        <end position="200"/>
    </location>
</feature>
<accession>A0AAD5GRD5</accession>
<dbReference type="Proteomes" id="UP001206925">
    <property type="component" value="Unassembled WGS sequence"/>
</dbReference>
<organism evidence="3 4">
    <name type="scientific">Ambrosia artemisiifolia</name>
    <name type="common">Common ragweed</name>
    <dbReference type="NCBI Taxonomy" id="4212"/>
    <lineage>
        <taxon>Eukaryota</taxon>
        <taxon>Viridiplantae</taxon>
        <taxon>Streptophyta</taxon>
        <taxon>Embryophyta</taxon>
        <taxon>Tracheophyta</taxon>
        <taxon>Spermatophyta</taxon>
        <taxon>Magnoliopsida</taxon>
        <taxon>eudicotyledons</taxon>
        <taxon>Gunneridae</taxon>
        <taxon>Pentapetalae</taxon>
        <taxon>asterids</taxon>
        <taxon>campanulids</taxon>
        <taxon>Asterales</taxon>
        <taxon>Asteraceae</taxon>
        <taxon>Asteroideae</taxon>
        <taxon>Heliantheae alliance</taxon>
        <taxon>Heliantheae</taxon>
        <taxon>Ambrosia</taxon>
    </lineage>
</organism>
<feature type="transmembrane region" description="Helical" evidence="1">
    <location>
        <begin position="12"/>
        <end position="32"/>
    </location>
</feature>
<proteinExistence type="predicted"/>
<dbReference type="Pfam" id="PF24057">
    <property type="entry name" value="DUF7358"/>
    <property type="match status" value="2"/>
</dbReference>
<keyword evidence="1" id="KW-0472">Membrane</keyword>
<gene>
    <name evidence="3" type="ORF">M8C21_004892</name>
</gene>
<feature type="transmembrane region" description="Helical" evidence="1">
    <location>
        <begin position="120"/>
        <end position="141"/>
    </location>
</feature>
<name>A0AAD5GRD5_AMBAR</name>
<evidence type="ECO:0000256" key="1">
    <source>
        <dbReference type="SAM" id="Phobius"/>
    </source>
</evidence>
<feature type="domain" description="DUF7358" evidence="2">
    <location>
        <begin position="7"/>
        <end position="98"/>
    </location>
</feature>
<dbReference type="InterPro" id="IPR029058">
    <property type="entry name" value="AB_hydrolase_fold"/>
</dbReference>
<dbReference type="PANTHER" id="PTHR47030">
    <property type="entry name" value="LIPASE CLASS 3 FAMILY PROTEIN"/>
    <property type="match status" value="1"/>
</dbReference>
<protein>
    <recommendedName>
        <fullName evidence="2">DUF7358 domain-containing protein</fullName>
    </recommendedName>
</protein>
<evidence type="ECO:0000259" key="2">
    <source>
        <dbReference type="Pfam" id="PF24057"/>
    </source>
</evidence>
<dbReference type="EMBL" id="JAMZMK010006146">
    <property type="protein sequence ID" value="KAI7750504.1"/>
    <property type="molecule type" value="Genomic_DNA"/>
</dbReference>
<comment type="caution">
    <text evidence="3">The sequence shown here is derived from an EMBL/GenBank/DDBJ whole genome shotgun (WGS) entry which is preliminary data.</text>
</comment>
<reference evidence="3" key="1">
    <citation type="submission" date="2022-06" db="EMBL/GenBank/DDBJ databases">
        <title>Uncovering the hologenomic basis of an extraordinary plant invasion.</title>
        <authorList>
            <person name="Bieker V.C."/>
            <person name="Martin M.D."/>
            <person name="Gilbert T."/>
            <person name="Hodgins K."/>
            <person name="Battlay P."/>
            <person name="Petersen B."/>
            <person name="Wilson J."/>
        </authorList>
    </citation>
    <scope>NUCLEOTIDE SEQUENCE</scope>
    <source>
        <strain evidence="3">AA19_3_7</strain>
        <tissue evidence="3">Leaf</tissue>
    </source>
</reference>
<keyword evidence="4" id="KW-1185">Reference proteome</keyword>